<dbReference type="InterPro" id="IPR036719">
    <property type="entry name" value="Neuro-gated_channel_TM_sf"/>
</dbReference>
<dbReference type="PANTHER" id="PTHR18945">
    <property type="entry name" value="NEUROTRANSMITTER GATED ION CHANNEL"/>
    <property type="match status" value="1"/>
</dbReference>
<dbReference type="Gene3D" id="2.70.170.10">
    <property type="entry name" value="Neurotransmitter-gated ion-channel ligand-binding domain"/>
    <property type="match status" value="1"/>
</dbReference>
<protein>
    <submittedName>
        <fullName evidence="9">Neuronal acetylcholine receptor subunit alpha-7</fullName>
    </submittedName>
</protein>
<keyword evidence="10" id="KW-1185">Reference proteome</keyword>
<keyword evidence="5" id="KW-0813">Transport</keyword>
<organism evidence="9 10">
    <name type="scientific">Holothuria leucospilota</name>
    <name type="common">Black long sea cucumber</name>
    <name type="synonym">Mertensiothuria leucospilota</name>
    <dbReference type="NCBI Taxonomy" id="206669"/>
    <lineage>
        <taxon>Eukaryota</taxon>
        <taxon>Metazoa</taxon>
        <taxon>Echinodermata</taxon>
        <taxon>Eleutherozoa</taxon>
        <taxon>Echinozoa</taxon>
        <taxon>Holothuroidea</taxon>
        <taxon>Aspidochirotacea</taxon>
        <taxon>Aspidochirotida</taxon>
        <taxon>Holothuriidae</taxon>
        <taxon>Holothuria</taxon>
    </lineage>
</organism>
<evidence type="ECO:0000313" key="10">
    <source>
        <dbReference type="Proteomes" id="UP001152320"/>
    </source>
</evidence>
<comment type="caution">
    <text evidence="9">The sequence shown here is derived from an EMBL/GenBank/DDBJ whole genome shotgun (WGS) entry which is preliminary data.</text>
</comment>
<evidence type="ECO:0000256" key="1">
    <source>
        <dbReference type="ARBA" id="ARBA00004141"/>
    </source>
</evidence>
<dbReference type="EMBL" id="JAIZAY010000003">
    <property type="protein sequence ID" value="KAJ8044481.1"/>
    <property type="molecule type" value="Genomic_DNA"/>
</dbReference>
<dbReference type="Proteomes" id="UP001152320">
    <property type="component" value="Chromosome 3"/>
</dbReference>
<sequence>MGIFRKVTRRLSVRMASTFIVSLLLIHERPANGAIKTASKRLVEDLLSGYGSPFVRPVKNTNNTVEVIFRAKPVWFADFDERSQILKFTALNQLKWKDELLTWNPDDYEGIKEINFGKEQIWFPDIAIMERLDVGPWKVNMEEPFTKVNFKGEVVYYYMMLISVYCKMDVTLFPFDIHDCELILIPYSFDAKEVSLYYSRDKEAEENLLKKNGVWFVSDYHAKEVEIHHLCCPEPYREIHFTLRVQRESGFYVLTFGVPSVLLSLTSVAVFKLHPESGEKISLCVNNVLVLIIFQQLLASNMPPTGDNTPIVAYYFIAVITTGFMSVLATTLVLGMYHHDASRPLPEWVRRLLRIKPVNRSRKSERGIFDSRNKPDTEPSRNSNKARLSHEYDGNKNSIVKVVRNPSVTYRKRVPVESLENGISDISYQGEWREASRKLDKILFWICMSILILVLLISMYFLSLGKQATD</sequence>
<gene>
    <name evidence="9" type="ORF">HOLleu_07243</name>
</gene>
<dbReference type="PROSITE" id="PS00236">
    <property type="entry name" value="NEUROTR_ION_CHANNEL"/>
    <property type="match status" value="1"/>
</dbReference>
<keyword evidence="3 5" id="KW-1133">Transmembrane helix</keyword>
<keyword evidence="5" id="KW-0406">Ion transport</keyword>
<evidence type="ECO:0000313" key="9">
    <source>
        <dbReference type="EMBL" id="KAJ8044481.1"/>
    </source>
</evidence>
<name>A0A9Q1CGE1_HOLLE</name>
<evidence type="ECO:0000256" key="4">
    <source>
        <dbReference type="ARBA" id="ARBA00023136"/>
    </source>
</evidence>
<reference evidence="9" key="1">
    <citation type="submission" date="2021-10" db="EMBL/GenBank/DDBJ databases">
        <title>Tropical sea cucumber genome reveals ecological adaptation and Cuvierian tubules defense mechanism.</title>
        <authorList>
            <person name="Chen T."/>
        </authorList>
    </citation>
    <scope>NUCLEOTIDE SEQUENCE</scope>
    <source>
        <strain evidence="9">Nanhai2018</strain>
        <tissue evidence="9">Muscle</tissue>
    </source>
</reference>
<accession>A0A9Q1CGE1</accession>
<evidence type="ECO:0000256" key="2">
    <source>
        <dbReference type="ARBA" id="ARBA00022692"/>
    </source>
</evidence>
<feature type="chain" id="PRO_5040544006" evidence="5">
    <location>
        <begin position="34"/>
        <end position="470"/>
    </location>
</feature>
<comment type="subcellular location">
    <subcellularLocation>
        <location evidence="1">Membrane</location>
        <topology evidence="1">Multi-pass membrane protein</topology>
    </subcellularLocation>
</comment>
<keyword evidence="5" id="KW-0407">Ion channel</keyword>
<dbReference type="InterPro" id="IPR036734">
    <property type="entry name" value="Neur_chan_lig-bd_sf"/>
</dbReference>
<dbReference type="GO" id="GO:0004888">
    <property type="term" value="F:transmembrane signaling receptor activity"/>
    <property type="evidence" value="ECO:0007669"/>
    <property type="project" value="InterPro"/>
</dbReference>
<feature type="transmembrane region" description="Helical" evidence="5">
    <location>
        <begin position="251"/>
        <end position="271"/>
    </location>
</feature>
<evidence type="ECO:0000256" key="5">
    <source>
        <dbReference type="RuleBase" id="RU000687"/>
    </source>
</evidence>
<dbReference type="InterPro" id="IPR006029">
    <property type="entry name" value="Neurotrans-gated_channel_TM"/>
</dbReference>
<dbReference type="InterPro" id="IPR006202">
    <property type="entry name" value="Neur_chan_lig-bd"/>
</dbReference>
<feature type="transmembrane region" description="Helical" evidence="5">
    <location>
        <begin position="442"/>
        <end position="462"/>
    </location>
</feature>
<evidence type="ECO:0000259" key="8">
    <source>
        <dbReference type="Pfam" id="PF02932"/>
    </source>
</evidence>
<dbReference type="FunFam" id="2.70.170.10:FF:000028">
    <property type="entry name" value="AcetylCholine Receptor"/>
    <property type="match status" value="1"/>
</dbReference>
<comment type="similarity">
    <text evidence="5">Belongs to the ligand-gated ion channel (TC 1.A.9) family.</text>
</comment>
<dbReference type="PRINTS" id="PR00252">
    <property type="entry name" value="NRIONCHANNEL"/>
</dbReference>
<keyword evidence="9" id="KW-0675">Receptor</keyword>
<dbReference type="InterPro" id="IPR018000">
    <property type="entry name" value="Neurotransmitter_ion_chnl_CS"/>
</dbReference>
<dbReference type="InterPro" id="IPR038050">
    <property type="entry name" value="Neuro_actylchol_rec"/>
</dbReference>
<dbReference type="InterPro" id="IPR006201">
    <property type="entry name" value="Neur_channel"/>
</dbReference>
<dbReference type="AlphaFoldDB" id="A0A9Q1CGE1"/>
<dbReference type="Pfam" id="PF02932">
    <property type="entry name" value="Neur_chan_memb"/>
    <property type="match status" value="1"/>
</dbReference>
<feature type="compositionally biased region" description="Basic and acidic residues" evidence="6">
    <location>
        <begin position="364"/>
        <end position="379"/>
    </location>
</feature>
<feature type="region of interest" description="Disordered" evidence="6">
    <location>
        <begin position="364"/>
        <end position="389"/>
    </location>
</feature>
<feature type="domain" description="Neurotransmitter-gated ion-channel transmembrane" evidence="8">
    <location>
        <begin position="258"/>
        <end position="454"/>
    </location>
</feature>
<dbReference type="OrthoDB" id="5975154at2759"/>
<keyword evidence="5" id="KW-0732">Signal</keyword>
<feature type="transmembrane region" description="Helical" evidence="5">
    <location>
        <begin position="311"/>
        <end position="334"/>
    </location>
</feature>
<evidence type="ECO:0000256" key="6">
    <source>
        <dbReference type="SAM" id="MobiDB-lite"/>
    </source>
</evidence>
<dbReference type="GO" id="GO:0005230">
    <property type="term" value="F:extracellular ligand-gated monoatomic ion channel activity"/>
    <property type="evidence" value="ECO:0007669"/>
    <property type="project" value="InterPro"/>
</dbReference>
<feature type="signal peptide" evidence="5">
    <location>
        <begin position="1"/>
        <end position="33"/>
    </location>
</feature>
<proteinExistence type="inferred from homology"/>
<dbReference type="CDD" id="cd18989">
    <property type="entry name" value="LGIC_ECD_cation"/>
    <property type="match status" value="1"/>
</dbReference>
<keyword evidence="2 5" id="KW-0812">Transmembrane</keyword>
<dbReference type="CDD" id="cd19051">
    <property type="entry name" value="LGIC_TM_cation"/>
    <property type="match status" value="1"/>
</dbReference>
<dbReference type="Gene3D" id="1.20.58.390">
    <property type="entry name" value="Neurotransmitter-gated ion-channel transmembrane domain"/>
    <property type="match status" value="1"/>
</dbReference>
<evidence type="ECO:0000259" key="7">
    <source>
        <dbReference type="Pfam" id="PF02931"/>
    </source>
</evidence>
<keyword evidence="4 5" id="KW-0472">Membrane</keyword>
<dbReference type="Pfam" id="PF02931">
    <property type="entry name" value="Neur_chan_LBD"/>
    <property type="match status" value="1"/>
</dbReference>
<evidence type="ECO:0000256" key="3">
    <source>
        <dbReference type="ARBA" id="ARBA00022989"/>
    </source>
</evidence>
<dbReference type="GO" id="GO:0016020">
    <property type="term" value="C:membrane"/>
    <property type="evidence" value="ECO:0007669"/>
    <property type="project" value="UniProtKB-SubCell"/>
</dbReference>
<comment type="caution">
    <text evidence="5">Lacks conserved residue(s) required for the propagation of feature annotation.</text>
</comment>
<feature type="domain" description="Neurotransmitter-gated ion-channel ligand-binding" evidence="7">
    <location>
        <begin position="40"/>
        <end position="248"/>
    </location>
</feature>
<dbReference type="SUPFAM" id="SSF63712">
    <property type="entry name" value="Nicotinic receptor ligand binding domain-like"/>
    <property type="match status" value="1"/>
</dbReference>
<dbReference type="SUPFAM" id="SSF90112">
    <property type="entry name" value="Neurotransmitter-gated ion-channel transmembrane pore"/>
    <property type="match status" value="1"/>
</dbReference>